<evidence type="ECO:0000313" key="3">
    <source>
        <dbReference type="Proteomes" id="UP000249646"/>
    </source>
</evidence>
<dbReference type="Pfam" id="PF03796">
    <property type="entry name" value="DnaB_C"/>
    <property type="match status" value="1"/>
</dbReference>
<dbReference type="RefSeq" id="WP_170108361.1">
    <property type="nucleotide sequence ID" value="NZ_QKUB01000016.1"/>
</dbReference>
<dbReference type="GO" id="GO:0006260">
    <property type="term" value="P:DNA replication"/>
    <property type="evidence" value="ECO:0007669"/>
    <property type="project" value="InterPro"/>
</dbReference>
<dbReference type="AlphaFoldDB" id="A0A2W7FYE3"/>
<dbReference type="InterPro" id="IPR027417">
    <property type="entry name" value="P-loop_NTPase"/>
</dbReference>
<evidence type="ECO:0000259" key="1">
    <source>
        <dbReference type="PROSITE" id="PS51199"/>
    </source>
</evidence>
<protein>
    <submittedName>
        <fullName evidence="2">Replicative DNA helicase</fullName>
    </submittedName>
</protein>
<comment type="caution">
    <text evidence="2">The sequence shown here is derived from an EMBL/GenBank/DDBJ whole genome shotgun (WGS) entry which is preliminary data.</text>
</comment>
<feature type="domain" description="SF4 helicase" evidence="1">
    <location>
        <begin position="22"/>
        <end position="278"/>
    </location>
</feature>
<dbReference type="Gene3D" id="3.40.50.300">
    <property type="entry name" value="P-loop containing nucleotide triphosphate hydrolases"/>
    <property type="match status" value="1"/>
</dbReference>
<dbReference type="PROSITE" id="PS51199">
    <property type="entry name" value="SF4_HELICASE"/>
    <property type="match status" value="1"/>
</dbReference>
<proteinExistence type="predicted"/>
<evidence type="ECO:0000313" key="2">
    <source>
        <dbReference type="EMBL" id="PZV98693.1"/>
    </source>
</evidence>
<dbReference type="GO" id="GO:0005829">
    <property type="term" value="C:cytosol"/>
    <property type="evidence" value="ECO:0007669"/>
    <property type="project" value="TreeGrafter"/>
</dbReference>
<dbReference type="InterPro" id="IPR007694">
    <property type="entry name" value="DNA_helicase_DnaB-like_C"/>
</dbReference>
<accession>A0A2W7FYE3</accession>
<name>A0A2W7FYE3_9BACT</name>
<gene>
    <name evidence="2" type="ORF">BCF89_1161</name>
</gene>
<sequence>MSENKSGYFWLNDLIKNSEKILKESDSYLSLNIQELNSSIKGLIEQQFYVLAARPSVGKTTFCLNIIARALKGLKDNEIIVFFSLEMSTREILNRLLEILKIMYSDKELEELQREKRLLIVDYPNSNVFKIGNFIDDLNKTFKVRSLIIDHLQLLNLEKNQQNLPRYEKMTQITRQLKIISKEKSINILAISQLSRDFEKRNSALKLNEIDVQLSDLRDSGSIEQDADVVMFLVNKKDPKNKEKYSVVIAKNRNGGTDIINAIFLKSKFLFFFQSDIFCKKCSRWINEIRKIKLTDDNWVCSECVKNNSKNATASVNLENNGV</sequence>
<keyword evidence="2" id="KW-0067">ATP-binding</keyword>
<dbReference type="PANTHER" id="PTHR30153">
    <property type="entry name" value="REPLICATIVE DNA HELICASE DNAB"/>
    <property type="match status" value="1"/>
</dbReference>
<dbReference type="EMBL" id="QKUB01000016">
    <property type="protein sequence ID" value="PZV98693.1"/>
    <property type="molecule type" value="Genomic_DNA"/>
</dbReference>
<keyword evidence="2" id="KW-0347">Helicase</keyword>
<dbReference type="GO" id="GO:0003678">
    <property type="term" value="F:DNA helicase activity"/>
    <property type="evidence" value="ECO:0007669"/>
    <property type="project" value="InterPro"/>
</dbReference>
<keyword evidence="2" id="KW-0547">Nucleotide-binding</keyword>
<organism evidence="2 3">
    <name type="scientific">Metamycoplasma auris</name>
    <dbReference type="NCBI Taxonomy" id="51363"/>
    <lineage>
        <taxon>Bacteria</taxon>
        <taxon>Bacillati</taxon>
        <taxon>Mycoplasmatota</taxon>
        <taxon>Mycoplasmoidales</taxon>
        <taxon>Metamycoplasmataceae</taxon>
        <taxon>Metamycoplasma</taxon>
    </lineage>
</organism>
<dbReference type="PANTHER" id="PTHR30153:SF2">
    <property type="entry name" value="REPLICATIVE DNA HELICASE"/>
    <property type="match status" value="1"/>
</dbReference>
<dbReference type="Proteomes" id="UP000249646">
    <property type="component" value="Unassembled WGS sequence"/>
</dbReference>
<dbReference type="GO" id="GO:0005524">
    <property type="term" value="F:ATP binding"/>
    <property type="evidence" value="ECO:0007669"/>
    <property type="project" value="InterPro"/>
</dbReference>
<dbReference type="SUPFAM" id="SSF52540">
    <property type="entry name" value="P-loop containing nucleoside triphosphate hydrolases"/>
    <property type="match status" value="1"/>
</dbReference>
<keyword evidence="2" id="KW-0378">Hydrolase</keyword>
<keyword evidence="3" id="KW-1185">Reference proteome</keyword>
<reference evidence="2 3" key="1">
    <citation type="submission" date="2018-06" db="EMBL/GenBank/DDBJ databases">
        <title>Genomic Encyclopedia of Archaeal and Bacterial Type Strains, Phase II (KMG-II): from individual species to whole genera.</title>
        <authorList>
            <person name="Goeker M."/>
        </authorList>
    </citation>
    <scope>NUCLEOTIDE SEQUENCE [LARGE SCALE GENOMIC DNA]</scope>
    <source>
        <strain evidence="2 3">ATCC 51348</strain>
    </source>
</reference>